<comment type="caution">
    <text evidence="2">The sequence shown here is derived from an EMBL/GenBank/DDBJ whole genome shotgun (WGS) entry which is preliminary data.</text>
</comment>
<keyword evidence="3" id="KW-1185">Reference proteome</keyword>
<evidence type="ECO:0000313" key="3">
    <source>
        <dbReference type="Proteomes" id="UP000626092"/>
    </source>
</evidence>
<feature type="region of interest" description="Disordered" evidence="1">
    <location>
        <begin position="182"/>
        <end position="203"/>
    </location>
</feature>
<proteinExistence type="predicted"/>
<organism evidence="2 3">
    <name type="scientific">Rhododendron simsii</name>
    <name type="common">Sims's rhododendron</name>
    <dbReference type="NCBI Taxonomy" id="118357"/>
    <lineage>
        <taxon>Eukaryota</taxon>
        <taxon>Viridiplantae</taxon>
        <taxon>Streptophyta</taxon>
        <taxon>Embryophyta</taxon>
        <taxon>Tracheophyta</taxon>
        <taxon>Spermatophyta</taxon>
        <taxon>Magnoliopsida</taxon>
        <taxon>eudicotyledons</taxon>
        <taxon>Gunneridae</taxon>
        <taxon>Pentapetalae</taxon>
        <taxon>asterids</taxon>
        <taxon>Ericales</taxon>
        <taxon>Ericaceae</taxon>
        <taxon>Ericoideae</taxon>
        <taxon>Rhodoreae</taxon>
        <taxon>Rhododendron</taxon>
    </lineage>
</organism>
<evidence type="ECO:0000313" key="2">
    <source>
        <dbReference type="EMBL" id="KAF7123822.1"/>
    </source>
</evidence>
<name>A0A834G1M0_RHOSS</name>
<gene>
    <name evidence="2" type="ORF">RHSIM_Rhsim12G0165300</name>
</gene>
<reference evidence="2" key="1">
    <citation type="submission" date="2019-11" db="EMBL/GenBank/DDBJ databases">
        <authorList>
            <person name="Liu Y."/>
            <person name="Hou J."/>
            <person name="Li T.-Q."/>
            <person name="Guan C.-H."/>
            <person name="Wu X."/>
            <person name="Wu H.-Z."/>
            <person name="Ling F."/>
            <person name="Zhang R."/>
            <person name="Shi X.-G."/>
            <person name="Ren J.-P."/>
            <person name="Chen E.-F."/>
            <person name="Sun J.-M."/>
        </authorList>
    </citation>
    <scope>NUCLEOTIDE SEQUENCE</scope>
    <source>
        <strain evidence="2">Adult_tree_wgs_1</strain>
        <tissue evidence="2">Leaves</tissue>
    </source>
</reference>
<dbReference type="Proteomes" id="UP000626092">
    <property type="component" value="Unassembled WGS sequence"/>
</dbReference>
<dbReference type="EMBL" id="WJXA01000012">
    <property type="protein sequence ID" value="KAF7123822.1"/>
    <property type="molecule type" value="Genomic_DNA"/>
</dbReference>
<dbReference type="AlphaFoldDB" id="A0A834G1M0"/>
<evidence type="ECO:0000256" key="1">
    <source>
        <dbReference type="SAM" id="MobiDB-lite"/>
    </source>
</evidence>
<sequence>MHSTEAAHILFVFNTKSSPTCMPSRWHDFYIYRNSYKCTQGRNAPFIVACMNSSCVSLMRDLICSGKLGVEGVYLASVKVRLQVKAPRHIPSHEGEGVYLQLGIADCRGVSTRYFTCRAFECGGSMVLVRLSDGYGCVAYSKYTVVIWAKEVIDHDLVILCGEEKAGFEAFPMVASLDQSTKSIGDKEGQRSLESTEGSGTSGSDYVCKSVVTRRIGLLRFD</sequence>
<protein>
    <submittedName>
        <fullName evidence="2">Uncharacterized protein</fullName>
    </submittedName>
</protein>
<accession>A0A834G1M0</accession>